<gene>
    <name evidence="2" type="ORF">EVOR1521_LOCUS21683</name>
</gene>
<evidence type="ECO:0000313" key="2">
    <source>
        <dbReference type="EMBL" id="CAJ1397731.1"/>
    </source>
</evidence>
<accession>A0AA36NBW1</accession>
<evidence type="ECO:0000256" key="1">
    <source>
        <dbReference type="SAM" id="MobiDB-lite"/>
    </source>
</evidence>
<protein>
    <submittedName>
        <fullName evidence="2">Uncharacterized protein</fullName>
    </submittedName>
</protein>
<organism evidence="2 3">
    <name type="scientific">Effrenium voratum</name>
    <dbReference type="NCBI Taxonomy" id="2562239"/>
    <lineage>
        <taxon>Eukaryota</taxon>
        <taxon>Sar</taxon>
        <taxon>Alveolata</taxon>
        <taxon>Dinophyceae</taxon>
        <taxon>Suessiales</taxon>
        <taxon>Symbiodiniaceae</taxon>
        <taxon>Effrenium</taxon>
    </lineage>
</organism>
<comment type="caution">
    <text evidence="2">The sequence shown here is derived from an EMBL/GenBank/DDBJ whole genome shotgun (WGS) entry which is preliminary data.</text>
</comment>
<proteinExistence type="predicted"/>
<keyword evidence="3" id="KW-1185">Reference proteome</keyword>
<reference evidence="2" key="1">
    <citation type="submission" date="2023-08" db="EMBL/GenBank/DDBJ databases">
        <authorList>
            <person name="Chen Y."/>
            <person name="Shah S."/>
            <person name="Dougan E. K."/>
            <person name="Thang M."/>
            <person name="Chan C."/>
        </authorList>
    </citation>
    <scope>NUCLEOTIDE SEQUENCE</scope>
</reference>
<feature type="region of interest" description="Disordered" evidence="1">
    <location>
        <begin position="50"/>
        <end position="76"/>
    </location>
</feature>
<name>A0AA36NBW1_9DINO</name>
<dbReference type="AlphaFoldDB" id="A0AA36NBW1"/>
<dbReference type="EMBL" id="CAUJNA010003276">
    <property type="protein sequence ID" value="CAJ1397731.1"/>
    <property type="molecule type" value="Genomic_DNA"/>
</dbReference>
<evidence type="ECO:0000313" key="3">
    <source>
        <dbReference type="Proteomes" id="UP001178507"/>
    </source>
</evidence>
<feature type="compositionally biased region" description="Polar residues" evidence="1">
    <location>
        <begin position="53"/>
        <end position="65"/>
    </location>
</feature>
<sequence>MRIARGTTRVTMLAHQPGVDTSSAVEMEVSSSKASGTAERAVRRELVVAGCPPNTNEGAAQSSTKAAARRVGSSTNLDDMATESLKWVPCYSALGPTLATLPAPTTQALHKACNEIPFQ</sequence>
<dbReference type="Proteomes" id="UP001178507">
    <property type="component" value="Unassembled WGS sequence"/>
</dbReference>